<dbReference type="SUPFAM" id="SSF103473">
    <property type="entry name" value="MFS general substrate transporter"/>
    <property type="match status" value="1"/>
</dbReference>
<feature type="transmembrane region" description="Helical" evidence="5">
    <location>
        <begin position="79"/>
        <end position="96"/>
    </location>
</feature>
<evidence type="ECO:0000313" key="8">
    <source>
        <dbReference type="Proteomes" id="UP000094112"/>
    </source>
</evidence>
<organism evidence="7 8">
    <name type="scientific">Wickerhamomyces anomalus (strain ATCC 58044 / CBS 1984 / NCYC 433 / NRRL Y-366-8)</name>
    <name type="common">Yeast</name>
    <name type="synonym">Hansenula anomala</name>
    <dbReference type="NCBI Taxonomy" id="683960"/>
    <lineage>
        <taxon>Eukaryota</taxon>
        <taxon>Fungi</taxon>
        <taxon>Dikarya</taxon>
        <taxon>Ascomycota</taxon>
        <taxon>Saccharomycotina</taxon>
        <taxon>Saccharomycetes</taxon>
        <taxon>Phaffomycetales</taxon>
        <taxon>Wickerhamomycetaceae</taxon>
        <taxon>Wickerhamomyces</taxon>
    </lineage>
</organism>
<feature type="transmembrane region" description="Helical" evidence="5">
    <location>
        <begin position="12"/>
        <end position="37"/>
    </location>
</feature>
<keyword evidence="4 5" id="KW-0472">Membrane</keyword>
<dbReference type="InterPro" id="IPR036259">
    <property type="entry name" value="MFS_trans_sf"/>
</dbReference>
<evidence type="ECO:0000256" key="3">
    <source>
        <dbReference type="ARBA" id="ARBA00022989"/>
    </source>
</evidence>
<dbReference type="PANTHER" id="PTHR23514">
    <property type="entry name" value="BYPASS OF STOP CODON PROTEIN 6"/>
    <property type="match status" value="1"/>
</dbReference>
<sequence>MSFRNPPANLYRVIALCCWGLGAGMTDGVIGSLLPFIEDYYKVSYGIVSLLWLGNALGYILIGLIGYQIDNWLGKWKSLIVGCVFHIAMSAILISGTKFPVICVAMFFGGIGCAINMSQLNIFLPMLGAKYIGIYSGFYGTGAFAGPLLATVMTDRHVKWNYFYFILVGLTLFNLVFIGITFRNYDTDFINYRSGIDEDENENEQSQEPTSKQHDFISAFKNFRTWLGCIFVFFYQGAEVSMGGWVVTFILTYRKGDANSVGFVSSGFWAGVTIGRFLLTNPLIKYMGNRRSVLILAIVIMVFDVLTWLVPEKIAAGLFASMAGLFIGPIYPIMITLLSQILPRKIRFCSLVLISAFGSSGGSAVPFMVGMISQVRGTFVLHPIFLGCYVLLFLSWIFLPNIERKGAIRNYWQRFW</sequence>
<evidence type="ECO:0000256" key="1">
    <source>
        <dbReference type="ARBA" id="ARBA00004141"/>
    </source>
</evidence>
<dbReference type="PANTHER" id="PTHR23514:SF6">
    <property type="entry name" value="MAJOR FACILITATOR SUPERFAMILY (MFS) PROFILE DOMAIN-CONTAINING PROTEIN"/>
    <property type="match status" value="1"/>
</dbReference>
<name>A0A1E3NYB3_WICAA</name>
<dbReference type="FunFam" id="1.20.1250.20:FF:000286">
    <property type="entry name" value="MFS efflux transporter"/>
    <property type="match status" value="1"/>
</dbReference>
<keyword evidence="2 5" id="KW-0812">Transmembrane</keyword>
<feature type="transmembrane region" description="Helical" evidence="5">
    <location>
        <begin position="102"/>
        <end position="124"/>
    </location>
</feature>
<dbReference type="OrthoDB" id="413079at2759"/>
<dbReference type="Proteomes" id="UP000094112">
    <property type="component" value="Unassembled WGS sequence"/>
</dbReference>
<evidence type="ECO:0000256" key="2">
    <source>
        <dbReference type="ARBA" id="ARBA00022692"/>
    </source>
</evidence>
<keyword evidence="3 5" id="KW-1133">Transmembrane helix</keyword>
<feature type="transmembrane region" description="Helical" evidence="5">
    <location>
        <begin position="350"/>
        <end position="373"/>
    </location>
</feature>
<dbReference type="AlphaFoldDB" id="A0A1E3NYB3"/>
<feature type="transmembrane region" description="Helical" evidence="5">
    <location>
        <begin position="258"/>
        <end position="279"/>
    </location>
</feature>
<feature type="domain" description="Major facilitator superfamily (MFS) profile" evidence="6">
    <location>
        <begin position="12"/>
        <end position="407"/>
    </location>
</feature>
<dbReference type="Gene3D" id="1.20.1250.20">
    <property type="entry name" value="MFS general substrate transporter like domains"/>
    <property type="match status" value="2"/>
</dbReference>
<dbReference type="InterPro" id="IPR051788">
    <property type="entry name" value="MFS_Transporter"/>
</dbReference>
<dbReference type="RefSeq" id="XP_019037187.1">
    <property type="nucleotide sequence ID" value="XM_019185846.1"/>
</dbReference>
<feature type="transmembrane region" description="Helical" evidence="5">
    <location>
        <begin position="162"/>
        <end position="182"/>
    </location>
</feature>
<evidence type="ECO:0000256" key="5">
    <source>
        <dbReference type="SAM" id="Phobius"/>
    </source>
</evidence>
<reference evidence="7 8" key="1">
    <citation type="journal article" date="2016" name="Proc. Natl. Acad. Sci. U.S.A.">
        <title>Comparative genomics of biotechnologically important yeasts.</title>
        <authorList>
            <person name="Riley R."/>
            <person name="Haridas S."/>
            <person name="Wolfe K.H."/>
            <person name="Lopes M.R."/>
            <person name="Hittinger C.T."/>
            <person name="Goeker M."/>
            <person name="Salamov A.A."/>
            <person name="Wisecaver J.H."/>
            <person name="Long T.M."/>
            <person name="Calvey C.H."/>
            <person name="Aerts A.L."/>
            <person name="Barry K.W."/>
            <person name="Choi C."/>
            <person name="Clum A."/>
            <person name="Coughlan A.Y."/>
            <person name="Deshpande S."/>
            <person name="Douglass A.P."/>
            <person name="Hanson S.J."/>
            <person name="Klenk H.-P."/>
            <person name="LaButti K.M."/>
            <person name="Lapidus A."/>
            <person name="Lindquist E.A."/>
            <person name="Lipzen A.M."/>
            <person name="Meier-Kolthoff J.P."/>
            <person name="Ohm R.A."/>
            <person name="Otillar R.P."/>
            <person name="Pangilinan J.L."/>
            <person name="Peng Y."/>
            <person name="Rokas A."/>
            <person name="Rosa C.A."/>
            <person name="Scheuner C."/>
            <person name="Sibirny A.A."/>
            <person name="Slot J.C."/>
            <person name="Stielow J.B."/>
            <person name="Sun H."/>
            <person name="Kurtzman C.P."/>
            <person name="Blackwell M."/>
            <person name="Grigoriev I.V."/>
            <person name="Jeffries T.W."/>
        </authorList>
    </citation>
    <scope>NUCLEOTIDE SEQUENCE [LARGE SCALE GENOMIC DNA]</scope>
    <source>
        <strain evidence="8">ATCC 58044 / CBS 1984 / NCYC 433 / NRRL Y-366-8</strain>
    </source>
</reference>
<dbReference type="Pfam" id="PF07690">
    <property type="entry name" value="MFS_1"/>
    <property type="match status" value="1"/>
</dbReference>
<comment type="subcellular location">
    <subcellularLocation>
        <location evidence="1">Membrane</location>
        <topology evidence="1">Multi-pass membrane protein</topology>
    </subcellularLocation>
</comment>
<dbReference type="GO" id="GO:0016020">
    <property type="term" value="C:membrane"/>
    <property type="evidence" value="ECO:0007669"/>
    <property type="project" value="UniProtKB-SubCell"/>
</dbReference>
<feature type="transmembrane region" description="Helical" evidence="5">
    <location>
        <begin position="131"/>
        <end position="150"/>
    </location>
</feature>
<feature type="transmembrane region" description="Helical" evidence="5">
    <location>
        <begin position="379"/>
        <end position="399"/>
    </location>
</feature>
<keyword evidence="8" id="KW-1185">Reference proteome</keyword>
<evidence type="ECO:0000313" key="7">
    <source>
        <dbReference type="EMBL" id="ODQ57980.1"/>
    </source>
</evidence>
<accession>A0A1E3NYB3</accession>
<proteinExistence type="predicted"/>
<dbReference type="STRING" id="683960.A0A1E3NYB3"/>
<feature type="transmembrane region" description="Helical" evidence="5">
    <location>
        <begin position="291"/>
        <end position="310"/>
    </location>
</feature>
<dbReference type="InterPro" id="IPR011701">
    <property type="entry name" value="MFS"/>
</dbReference>
<gene>
    <name evidence="7" type="ORF">WICANDRAFT_85138</name>
</gene>
<evidence type="ECO:0000259" key="6">
    <source>
        <dbReference type="PROSITE" id="PS50850"/>
    </source>
</evidence>
<feature type="transmembrane region" description="Helical" evidence="5">
    <location>
        <begin position="226"/>
        <end position="252"/>
    </location>
</feature>
<dbReference type="InterPro" id="IPR020846">
    <property type="entry name" value="MFS_dom"/>
</dbReference>
<dbReference type="PROSITE" id="PS50850">
    <property type="entry name" value="MFS"/>
    <property type="match status" value="1"/>
</dbReference>
<dbReference type="EMBL" id="KV454212">
    <property type="protein sequence ID" value="ODQ57980.1"/>
    <property type="molecule type" value="Genomic_DNA"/>
</dbReference>
<feature type="transmembrane region" description="Helical" evidence="5">
    <location>
        <begin position="43"/>
        <end position="67"/>
    </location>
</feature>
<evidence type="ECO:0000256" key="4">
    <source>
        <dbReference type="ARBA" id="ARBA00023136"/>
    </source>
</evidence>
<feature type="transmembrane region" description="Helical" evidence="5">
    <location>
        <begin position="316"/>
        <end position="338"/>
    </location>
</feature>
<dbReference type="GO" id="GO:0022857">
    <property type="term" value="F:transmembrane transporter activity"/>
    <property type="evidence" value="ECO:0007669"/>
    <property type="project" value="InterPro"/>
</dbReference>
<protein>
    <recommendedName>
        <fullName evidence="6">Major facilitator superfamily (MFS) profile domain-containing protein</fullName>
    </recommendedName>
</protein>
<dbReference type="GeneID" id="30203092"/>